<protein>
    <submittedName>
        <fullName evidence="4">Oxidoreductase domain protein</fullName>
    </submittedName>
</protein>
<dbReference type="GO" id="GO:0000166">
    <property type="term" value="F:nucleotide binding"/>
    <property type="evidence" value="ECO:0007669"/>
    <property type="project" value="InterPro"/>
</dbReference>
<dbReference type="RefSeq" id="WP_007414448.1">
    <property type="nucleotide sequence ID" value="NZ_ABOX02000009.1"/>
</dbReference>
<keyword evidence="5" id="KW-1185">Reference proteome</keyword>
<dbReference type="PROSITE" id="PS51318">
    <property type="entry name" value="TAT"/>
    <property type="match status" value="1"/>
</dbReference>
<organism evidence="4 5">
    <name type="scientific">Pedosphaera parvula (strain Ellin514)</name>
    <dbReference type="NCBI Taxonomy" id="320771"/>
    <lineage>
        <taxon>Bacteria</taxon>
        <taxon>Pseudomonadati</taxon>
        <taxon>Verrucomicrobiota</taxon>
        <taxon>Pedosphaerae</taxon>
        <taxon>Pedosphaerales</taxon>
        <taxon>Pedosphaeraceae</taxon>
        <taxon>Pedosphaera</taxon>
    </lineage>
</organism>
<gene>
    <name evidence="4" type="ORF">Cflav_PD4234</name>
</gene>
<dbReference type="InterPro" id="IPR036291">
    <property type="entry name" value="NAD(P)-bd_dom_sf"/>
</dbReference>
<dbReference type="Pfam" id="PF01408">
    <property type="entry name" value="GFO_IDH_MocA"/>
    <property type="match status" value="1"/>
</dbReference>
<evidence type="ECO:0000259" key="2">
    <source>
        <dbReference type="Pfam" id="PF01408"/>
    </source>
</evidence>
<evidence type="ECO:0000259" key="3">
    <source>
        <dbReference type="Pfam" id="PF19051"/>
    </source>
</evidence>
<name>B9XF58_PEDPL</name>
<dbReference type="Gene3D" id="3.40.50.720">
    <property type="entry name" value="NAD(P)-binding Rossmann-like Domain"/>
    <property type="match status" value="1"/>
</dbReference>
<feature type="chain" id="PRO_5002893178" evidence="1">
    <location>
        <begin position="44"/>
        <end position="470"/>
    </location>
</feature>
<keyword evidence="1" id="KW-0732">Signal</keyword>
<dbReference type="SUPFAM" id="SSF51735">
    <property type="entry name" value="NAD(P)-binding Rossmann-fold domains"/>
    <property type="match status" value="1"/>
</dbReference>
<feature type="domain" description="Gfo/Idh/MocA-like oxidoreductase N-terminal" evidence="2">
    <location>
        <begin position="56"/>
        <end position="172"/>
    </location>
</feature>
<dbReference type="Gene3D" id="3.30.360.10">
    <property type="entry name" value="Dihydrodipicolinate Reductase, domain 2"/>
    <property type="match status" value="1"/>
</dbReference>
<feature type="domain" description="Gfo/Idh/MocA-like oxidoreductase bacterial type C-terminal" evidence="3">
    <location>
        <begin position="218"/>
        <end position="469"/>
    </location>
</feature>
<dbReference type="InterPro" id="IPR043906">
    <property type="entry name" value="Gfo/Idh/MocA_OxRdtase_bact_C"/>
</dbReference>
<evidence type="ECO:0000256" key="1">
    <source>
        <dbReference type="SAM" id="SignalP"/>
    </source>
</evidence>
<sequence precursor="true">MSNNNTPSSNPIRIEVPSKGLTRRHFIYTTALAASSLALSAYAAPKVKYKSPNEKLNIGLIGVGGKGEVDSEGMSGENIIAMCDVDSKTLAKGAKKWPGATQYRDFRKMIESNHEIDAVTVSIPDHQHAPAAMMAIKAGKHVYCQKPLTHTIWEARELTLAARKYKVATQMGNQGHSGDGNRRLCEMVWSGAIGNVLEAHCWTNRPIWPQGRQRPAGSDPVPAHLDWDSWIGPAPMRPFKDKWPAEPGVKQSHGGTVYHPFAWRGWWDFGCGALGDMGCHVMDGANWALKLGAPTSVELVDASPINNEMAPSWSIIRLHFPKRGDLPACTLTWYDGGKLPARPAEMEAEKFPESGTLLIGDKGKLMCDTYGERPRLLPESSMVDFKKPEPTIPRVPNNSPYDDFIRACKGGPAACSNFDVSGPFTETVLLGNLVLRMGKNIEWDCEKMRVKGMPEADQYIKPKYRKGWKV</sequence>
<feature type="signal peptide" evidence="1">
    <location>
        <begin position="1"/>
        <end position="43"/>
    </location>
</feature>
<proteinExistence type="predicted"/>
<accession>B9XF58</accession>
<comment type="caution">
    <text evidence="4">The sequence shown here is derived from an EMBL/GenBank/DDBJ whole genome shotgun (WGS) entry which is preliminary data.</text>
</comment>
<dbReference type="OrthoDB" id="9792935at2"/>
<dbReference type="PANTHER" id="PTHR43818">
    <property type="entry name" value="BCDNA.GH03377"/>
    <property type="match status" value="1"/>
</dbReference>
<dbReference type="SUPFAM" id="SSF55347">
    <property type="entry name" value="Glyceraldehyde-3-phosphate dehydrogenase-like, C-terminal domain"/>
    <property type="match status" value="1"/>
</dbReference>
<reference evidence="4 5" key="1">
    <citation type="journal article" date="2011" name="J. Bacteriol.">
        <title>Genome sequence of 'Pedosphaera parvula' Ellin514, an aerobic Verrucomicrobial isolate from pasture soil.</title>
        <authorList>
            <person name="Kant R."/>
            <person name="van Passel M.W."/>
            <person name="Sangwan P."/>
            <person name="Palva A."/>
            <person name="Lucas S."/>
            <person name="Copeland A."/>
            <person name="Lapidus A."/>
            <person name="Glavina Del Rio T."/>
            <person name="Dalin E."/>
            <person name="Tice H."/>
            <person name="Bruce D."/>
            <person name="Goodwin L."/>
            <person name="Pitluck S."/>
            <person name="Chertkov O."/>
            <person name="Larimer F.W."/>
            <person name="Land M.L."/>
            <person name="Hauser L."/>
            <person name="Brettin T.S."/>
            <person name="Detter J.C."/>
            <person name="Han S."/>
            <person name="de Vos W.M."/>
            <person name="Janssen P.H."/>
            <person name="Smidt H."/>
        </authorList>
    </citation>
    <scope>NUCLEOTIDE SEQUENCE [LARGE SCALE GENOMIC DNA]</scope>
    <source>
        <strain evidence="4 5">Ellin514</strain>
    </source>
</reference>
<dbReference type="EMBL" id="ABOX02000009">
    <property type="protein sequence ID" value="EEF61556.1"/>
    <property type="molecule type" value="Genomic_DNA"/>
</dbReference>
<dbReference type="Pfam" id="PF19051">
    <property type="entry name" value="GFO_IDH_MocA_C2"/>
    <property type="match status" value="1"/>
</dbReference>
<dbReference type="InterPro" id="IPR050463">
    <property type="entry name" value="Gfo/Idh/MocA_oxidrdct_glycsds"/>
</dbReference>
<dbReference type="STRING" id="320771.Cflav_PD4234"/>
<evidence type="ECO:0000313" key="5">
    <source>
        <dbReference type="Proteomes" id="UP000003688"/>
    </source>
</evidence>
<dbReference type="InterPro" id="IPR000683">
    <property type="entry name" value="Gfo/Idh/MocA-like_OxRdtase_N"/>
</dbReference>
<dbReference type="PANTHER" id="PTHR43818:SF10">
    <property type="entry name" value="NADH-DEPENDENT DEHYDROGENASE-RELATED"/>
    <property type="match status" value="1"/>
</dbReference>
<dbReference type="Proteomes" id="UP000003688">
    <property type="component" value="Unassembled WGS sequence"/>
</dbReference>
<dbReference type="AlphaFoldDB" id="B9XF58"/>
<evidence type="ECO:0000313" key="4">
    <source>
        <dbReference type="EMBL" id="EEF61556.1"/>
    </source>
</evidence>
<dbReference type="InterPro" id="IPR006311">
    <property type="entry name" value="TAT_signal"/>
</dbReference>